<comment type="caution">
    <text evidence="2">The sequence shown here is derived from an EMBL/GenBank/DDBJ whole genome shotgun (WGS) entry which is preliminary data.</text>
</comment>
<reference evidence="2 3" key="1">
    <citation type="submission" date="2024-01" db="EMBL/GenBank/DDBJ databases">
        <title>The genomes of 5 underutilized Papilionoideae crops provide insights into root nodulation and disease resistance.</title>
        <authorList>
            <person name="Yuan L."/>
        </authorList>
    </citation>
    <scope>NUCLEOTIDE SEQUENCE [LARGE SCALE GENOMIC DNA]</scope>
    <source>
        <strain evidence="2">LY-2023</strain>
        <tissue evidence="2">Leaf</tissue>
    </source>
</reference>
<proteinExistence type="predicted"/>
<organism evidence="2 3">
    <name type="scientific">Clitoria ternatea</name>
    <name type="common">Butterfly pea</name>
    <dbReference type="NCBI Taxonomy" id="43366"/>
    <lineage>
        <taxon>Eukaryota</taxon>
        <taxon>Viridiplantae</taxon>
        <taxon>Streptophyta</taxon>
        <taxon>Embryophyta</taxon>
        <taxon>Tracheophyta</taxon>
        <taxon>Spermatophyta</taxon>
        <taxon>Magnoliopsida</taxon>
        <taxon>eudicotyledons</taxon>
        <taxon>Gunneridae</taxon>
        <taxon>Pentapetalae</taxon>
        <taxon>rosids</taxon>
        <taxon>fabids</taxon>
        <taxon>Fabales</taxon>
        <taxon>Fabaceae</taxon>
        <taxon>Papilionoideae</taxon>
        <taxon>50 kb inversion clade</taxon>
        <taxon>NPAAA clade</taxon>
        <taxon>indigoferoid/millettioid clade</taxon>
        <taxon>Phaseoleae</taxon>
        <taxon>Clitoria</taxon>
    </lineage>
</organism>
<dbReference type="Proteomes" id="UP001359559">
    <property type="component" value="Unassembled WGS sequence"/>
</dbReference>
<accession>A0AAN9PZE5</accession>
<dbReference type="EMBL" id="JAYKXN010000001">
    <property type="protein sequence ID" value="KAK7318305.1"/>
    <property type="molecule type" value="Genomic_DNA"/>
</dbReference>
<evidence type="ECO:0000313" key="3">
    <source>
        <dbReference type="Proteomes" id="UP001359559"/>
    </source>
</evidence>
<gene>
    <name evidence="2" type="ORF">RJT34_03004</name>
</gene>
<feature type="compositionally biased region" description="Basic residues" evidence="1">
    <location>
        <begin position="14"/>
        <end position="24"/>
    </location>
</feature>
<evidence type="ECO:0000256" key="1">
    <source>
        <dbReference type="SAM" id="MobiDB-lite"/>
    </source>
</evidence>
<protein>
    <submittedName>
        <fullName evidence="2">Uncharacterized protein</fullName>
    </submittedName>
</protein>
<feature type="region of interest" description="Disordered" evidence="1">
    <location>
        <begin position="14"/>
        <end position="34"/>
    </location>
</feature>
<dbReference type="AlphaFoldDB" id="A0AAN9PZE5"/>
<sequence>MMCDFKDHWTTRKRRTRKCRKTKPSRATATPTTPLSWTATTSVDGYKGSARSTRPVHDSGSKVRFWLVLKDSGRSCRSCLRRTANNNLGKPTLISMLNTAHDDL</sequence>
<evidence type="ECO:0000313" key="2">
    <source>
        <dbReference type="EMBL" id="KAK7318305.1"/>
    </source>
</evidence>
<keyword evidence="3" id="KW-1185">Reference proteome</keyword>
<name>A0AAN9PZE5_CLITE</name>